<reference evidence="1" key="1">
    <citation type="submission" date="2017-05" db="UniProtKB">
        <authorList>
            <consortium name="EnsemblMetazoa"/>
        </authorList>
    </citation>
    <scope>IDENTIFICATION</scope>
</reference>
<sequence>MVDRFIEWPEVVPQPNANAEIVALWDEGRQLELSTWSQLMRILGTHRIETTAYHPIANRLVKRQHCPKKPAIKCVPSPTDWVSGLLWILLGICTAMIEDIGNTSA</sequence>
<evidence type="ECO:0008006" key="2">
    <source>
        <dbReference type="Google" id="ProtNLM"/>
    </source>
</evidence>
<name>A0A1X7VFV4_AMPQE</name>
<dbReference type="EnsemblMetazoa" id="Aqu2.1.38858_001">
    <property type="protein sequence ID" value="Aqu2.1.38858_001"/>
    <property type="gene ID" value="Aqu2.1.38858"/>
</dbReference>
<accession>A0A1X7VFV4</accession>
<dbReference type="AlphaFoldDB" id="A0A1X7VFV4"/>
<organism evidence="1">
    <name type="scientific">Amphimedon queenslandica</name>
    <name type="common">Sponge</name>
    <dbReference type="NCBI Taxonomy" id="400682"/>
    <lineage>
        <taxon>Eukaryota</taxon>
        <taxon>Metazoa</taxon>
        <taxon>Porifera</taxon>
        <taxon>Demospongiae</taxon>
        <taxon>Heteroscleromorpha</taxon>
        <taxon>Haplosclerida</taxon>
        <taxon>Niphatidae</taxon>
        <taxon>Amphimedon</taxon>
    </lineage>
</organism>
<dbReference type="InParanoid" id="A0A1X7VFV4"/>
<evidence type="ECO:0000313" key="1">
    <source>
        <dbReference type="EnsemblMetazoa" id="Aqu2.1.38858_001"/>
    </source>
</evidence>
<protein>
    <recommendedName>
        <fullName evidence="2">Integrase catalytic domain-containing protein</fullName>
    </recommendedName>
</protein>
<proteinExistence type="predicted"/>